<evidence type="ECO:0000256" key="2">
    <source>
        <dbReference type="ARBA" id="ARBA00008566"/>
    </source>
</evidence>
<feature type="transmembrane region" description="Helical" evidence="8">
    <location>
        <begin position="212"/>
        <end position="230"/>
    </location>
</feature>
<keyword evidence="10" id="KW-1185">Reference proteome</keyword>
<organism evidence="9 10">
    <name type="scientific">Mycolicibacterium lutetiense</name>
    <dbReference type="NCBI Taxonomy" id="1641992"/>
    <lineage>
        <taxon>Bacteria</taxon>
        <taxon>Bacillati</taxon>
        <taxon>Actinomycetota</taxon>
        <taxon>Actinomycetes</taxon>
        <taxon>Mycobacteriales</taxon>
        <taxon>Mycobacteriaceae</taxon>
        <taxon>Mycolicibacterium</taxon>
    </lineage>
</organism>
<dbReference type="InterPro" id="IPR004695">
    <property type="entry name" value="SLAC1/Mae1/Ssu1/TehA"/>
</dbReference>
<dbReference type="Proteomes" id="UP000694460">
    <property type="component" value="Unassembled WGS sequence"/>
</dbReference>
<comment type="caution">
    <text evidence="9">The sequence shown here is derived from an EMBL/GenBank/DDBJ whole genome shotgun (WGS) entry which is preliminary data.</text>
</comment>
<keyword evidence="7 8" id="KW-0472">Membrane</keyword>
<keyword evidence="4" id="KW-1003">Cell membrane</keyword>
<feature type="transmembrane region" description="Helical" evidence="8">
    <location>
        <begin position="144"/>
        <end position="161"/>
    </location>
</feature>
<accession>A0ABS4ZMA8</accession>
<comment type="subcellular location">
    <subcellularLocation>
        <location evidence="1">Cell membrane</location>
        <topology evidence="1">Multi-pass membrane protein</topology>
    </subcellularLocation>
</comment>
<evidence type="ECO:0000256" key="1">
    <source>
        <dbReference type="ARBA" id="ARBA00004651"/>
    </source>
</evidence>
<evidence type="ECO:0000256" key="7">
    <source>
        <dbReference type="ARBA" id="ARBA00023136"/>
    </source>
</evidence>
<feature type="transmembrane region" description="Helical" evidence="8">
    <location>
        <begin position="12"/>
        <end position="31"/>
    </location>
</feature>
<evidence type="ECO:0000256" key="8">
    <source>
        <dbReference type="SAM" id="Phobius"/>
    </source>
</evidence>
<dbReference type="EMBL" id="JAGIOP010000001">
    <property type="protein sequence ID" value="MBP2450622.1"/>
    <property type="molecule type" value="Genomic_DNA"/>
</dbReference>
<evidence type="ECO:0000313" key="9">
    <source>
        <dbReference type="EMBL" id="MBP2450622.1"/>
    </source>
</evidence>
<evidence type="ECO:0000256" key="4">
    <source>
        <dbReference type="ARBA" id="ARBA00022475"/>
    </source>
</evidence>
<evidence type="ECO:0000256" key="3">
    <source>
        <dbReference type="ARBA" id="ARBA00022448"/>
    </source>
</evidence>
<keyword evidence="6 8" id="KW-1133">Transmembrane helix</keyword>
<dbReference type="InterPro" id="IPR038665">
    <property type="entry name" value="Voltage-dep_anion_channel_sf"/>
</dbReference>
<dbReference type="InterPro" id="IPR051629">
    <property type="entry name" value="Sulfite_efflux_TDT"/>
</dbReference>
<proteinExistence type="inferred from homology"/>
<dbReference type="CDD" id="cd09319">
    <property type="entry name" value="TDT_like_1"/>
    <property type="match status" value="1"/>
</dbReference>
<feature type="transmembrane region" description="Helical" evidence="8">
    <location>
        <begin position="104"/>
        <end position="123"/>
    </location>
</feature>
<feature type="transmembrane region" description="Helical" evidence="8">
    <location>
        <begin position="173"/>
        <end position="200"/>
    </location>
</feature>
<sequence length="360" mass="39202">MSQARGSEAVRTLHPGYFALVMATGIVSIAAQYHRTYALSVVLMWLAGISYVVLVVLVAVRIIVFRREFIEDLTDPRRGFAMFTFVAATGVLGTRVATDDHYGLAFGLLAVGWLAWLVLGYVVPWTAVLGRAARPVLQSANGTWFIWVVASQSIAVLAAALQPQIAQGRSELALLAVFSWSVGIFLYGAAGMFVALRMLMYPLRPEDLTPPYWVAMGATAITVVAGARIVEMADAPMVAATRGLIAGTSVFFWAFGTWLIPPLIAAGIWRHVVHRIPLRYDATMWSVVFPLGMYGVGGHYLGQADQLPIVESIGYLEGWVALAAWAVTFVAMLRHLFLTLWPGIRGRSGAPLEVEGDRHV</sequence>
<feature type="transmembrane region" description="Helical" evidence="8">
    <location>
        <begin position="250"/>
        <end position="270"/>
    </location>
</feature>
<dbReference type="Pfam" id="PF03595">
    <property type="entry name" value="SLAC1"/>
    <property type="match status" value="1"/>
</dbReference>
<dbReference type="PANTHER" id="PTHR31686">
    <property type="match status" value="1"/>
</dbReference>
<feature type="transmembrane region" description="Helical" evidence="8">
    <location>
        <begin position="282"/>
        <end position="301"/>
    </location>
</feature>
<protein>
    <submittedName>
        <fullName evidence="9">Tellurite resistance protein TehA-like permease</fullName>
    </submittedName>
</protein>
<feature type="transmembrane region" description="Helical" evidence="8">
    <location>
        <begin position="37"/>
        <end position="60"/>
    </location>
</feature>
<evidence type="ECO:0000313" key="10">
    <source>
        <dbReference type="Proteomes" id="UP000694460"/>
    </source>
</evidence>
<feature type="transmembrane region" description="Helical" evidence="8">
    <location>
        <begin position="80"/>
        <end position="98"/>
    </location>
</feature>
<dbReference type="RefSeq" id="WP_209913334.1">
    <property type="nucleotide sequence ID" value="NZ_JAGIOP010000001.1"/>
</dbReference>
<reference evidence="9 10" key="1">
    <citation type="submission" date="2021-03" db="EMBL/GenBank/DDBJ databases">
        <title>Sequencing the genomes of 1000 actinobacteria strains.</title>
        <authorList>
            <person name="Klenk H.-P."/>
        </authorList>
    </citation>
    <scope>NUCLEOTIDE SEQUENCE [LARGE SCALE GENOMIC DNA]</scope>
    <source>
        <strain evidence="9 10">DSM 46713</strain>
    </source>
</reference>
<keyword evidence="5 8" id="KW-0812">Transmembrane</keyword>
<evidence type="ECO:0000256" key="6">
    <source>
        <dbReference type="ARBA" id="ARBA00022989"/>
    </source>
</evidence>
<comment type="similarity">
    <text evidence="2">Belongs to the tellurite-resistance/dicarboxylate transporter (TDT) family.</text>
</comment>
<keyword evidence="3" id="KW-0813">Transport</keyword>
<dbReference type="PANTHER" id="PTHR31686:SF1">
    <property type="entry name" value="SULFITE EFFLUX PUMP SSU1"/>
    <property type="match status" value="1"/>
</dbReference>
<gene>
    <name evidence="9" type="ORF">JOF57_000507</name>
</gene>
<name>A0ABS4ZMA8_9MYCO</name>
<feature type="transmembrane region" description="Helical" evidence="8">
    <location>
        <begin position="313"/>
        <end position="337"/>
    </location>
</feature>
<evidence type="ECO:0000256" key="5">
    <source>
        <dbReference type="ARBA" id="ARBA00022692"/>
    </source>
</evidence>
<dbReference type="Gene3D" id="1.50.10.150">
    <property type="entry name" value="Voltage-dependent anion channel"/>
    <property type="match status" value="1"/>
</dbReference>